<dbReference type="Proteomes" id="UP000325255">
    <property type="component" value="Unassembled WGS sequence"/>
</dbReference>
<dbReference type="InterPro" id="IPR053842">
    <property type="entry name" value="NikA-like"/>
</dbReference>
<dbReference type="EMBL" id="VWPK01000047">
    <property type="protein sequence ID" value="KAA5609569.1"/>
    <property type="molecule type" value="Genomic_DNA"/>
</dbReference>
<dbReference type="Pfam" id="PF21983">
    <property type="entry name" value="NikA-like"/>
    <property type="match status" value="1"/>
</dbReference>
<comment type="caution">
    <text evidence="1">The sequence shown here is derived from an EMBL/GenBank/DDBJ whole genome shotgun (WGS) entry which is preliminary data.</text>
</comment>
<dbReference type="RefSeq" id="WP_150043368.1">
    <property type="nucleotide sequence ID" value="NZ_OW485607.1"/>
</dbReference>
<accession>A0A5M6INT4</accession>
<keyword evidence="2" id="KW-1185">Reference proteome</keyword>
<evidence type="ECO:0000313" key="1">
    <source>
        <dbReference type="EMBL" id="KAA5609569.1"/>
    </source>
</evidence>
<proteinExistence type="predicted"/>
<evidence type="ECO:0000313" key="2">
    <source>
        <dbReference type="Proteomes" id="UP000325255"/>
    </source>
</evidence>
<reference evidence="1 2" key="1">
    <citation type="submission" date="2019-09" db="EMBL/GenBank/DDBJ databases">
        <title>Genome sequence of Rhodovastum atsumiense, a diverse member of the Acetobacteraceae family of non-sulfur purple photosynthetic bacteria.</title>
        <authorList>
            <person name="Meyer T."/>
            <person name="Kyndt J."/>
        </authorList>
    </citation>
    <scope>NUCLEOTIDE SEQUENCE [LARGE SCALE GENOMIC DNA]</scope>
    <source>
        <strain evidence="1 2">DSM 21279</strain>
    </source>
</reference>
<dbReference type="AlphaFoldDB" id="A0A5M6INT4"/>
<protein>
    <submittedName>
        <fullName evidence="1">MobC family plasmid mobilization relaxosome protein</fullName>
    </submittedName>
</protein>
<sequence length="115" mass="12653">MGRYRRTYSGARRTAGYTVQLTPHERMALEQRAESHCLTMAAYVRARCLNGHLPPADRTCTRAEQRELVAALARIGNNLNQLAHHANATGEIASARALRAALAELGEATRRIMGV</sequence>
<name>A0A5M6INT4_9PROT</name>
<organism evidence="1 2">
    <name type="scientific">Rhodovastum atsumiense</name>
    <dbReference type="NCBI Taxonomy" id="504468"/>
    <lineage>
        <taxon>Bacteria</taxon>
        <taxon>Pseudomonadati</taxon>
        <taxon>Pseudomonadota</taxon>
        <taxon>Alphaproteobacteria</taxon>
        <taxon>Acetobacterales</taxon>
        <taxon>Acetobacteraceae</taxon>
        <taxon>Rhodovastum</taxon>
    </lineage>
</organism>
<gene>
    <name evidence="1" type="ORF">F1189_23380</name>
</gene>